<dbReference type="InterPro" id="IPR027417">
    <property type="entry name" value="P-loop_NTPase"/>
</dbReference>
<evidence type="ECO:0000313" key="1">
    <source>
        <dbReference type="EMBL" id="SNB79352.1"/>
    </source>
</evidence>
<dbReference type="EMBL" id="FYDG01000011">
    <property type="protein sequence ID" value="SNB79352.1"/>
    <property type="molecule type" value="Genomic_DNA"/>
</dbReference>
<keyword evidence="2" id="KW-1185">Reference proteome</keyword>
<protein>
    <recommendedName>
        <fullName evidence="3">ATP-binding protein</fullName>
    </recommendedName>
</protein>
<evidence type="ECO:0000313" key="2">
    <source>
        <dbReference type="Proteomes" id="UP000198418"/>
    </source>
</evidence>
<dbReference type="Proteomes" id="UP000198418">
    <property type="component" value="Unassembled WGS sequence"/>
</dbReference>
<reference evidence="2" key="1">
    <citation type="submission" date="2017-06" db="EMBL/GenBank/DDBJ databases">
        <authorList>
            <person name="Varghese N."/>
            <person name="Submissions S."/>
        </authorList>
    </citation>
    <scope>NUCLEOTIDE SEQUENCE [LARGE SCALE GENOMIC DNA]</scope>
    <source>
        <strain evidence="2">DSM 137</strain>
    </source>
</reference>
<dbReference type="RefSeq" id="WP_088521860.1">
    <property type="nucleotide sequence ID" value="NZ_FYDG01000011.1"/>
</dbReference>
<dbReference type="Gene3D" id="3.40.50.300">
    <property type="entry name" value="P-loop containing nucleotide triphosphate hydrolases"/>
    <property type="match status" value="1"/>
</dbReference>
<gene>
    <name evidence="1" type="ORF">SAMN06265338_11113</name>
</gene>
<sequence length="1768" mass="198622">MTDTLDPTPASTELTGGAGFTYEDTVVAYYLAKLLRHERAAGRHGIVISVAVQRQGHGHPMDDVIVGLDDAGMHKSLDLQVKRSLTISGADKQFKDIVAAAMKTQASNAFVRGWDASGFVVEHVSDTTFRCLSRLISKANASPDAKDFEEYFAPTGTAGADDRKLRKSMLSLTGAANLDEEVSFYRSFAALHLAGLEDGGALRAEIVNSLQELVADNVDGQDFLLFDRLCRIARAGAANAAKWTRLSLLAQLHGSVRLKVAPNFSHDIDRLNAASIDALNDVSETVDDFHVARDGLQAEVAQMLHKHRVVSIGGLPGCGKSAVLKRFAANAAKSGPIFFLKNDRLQGTSWTTFATALGLRHSHAPDLLAEIGASGTPILFIDGIDRIRPDQQHIITDLIRAIESDPSLQSWKVLASSRDQGLEAYRAWFPRSFYSEEGMGSVSVKEFSEDEAELLAKSKPHLRRLLCSPSPAVEQIARRPFFASVLAKALPQEAEPQTEVDLIDAWWLRAGHDAMPESVPQRQRALIDLAEQSVRNLGNGISVRYLKPETVEHLVALQADHILRMERGGAIVSFSHDIFFEWAFFRLLVDLGDQWPSALAAAGEPPLLGRVVGLLAQDALTETGRWTAGYAMLENPALRAQWRREWLTAPPFTNAFKNAIDEFSQRVEANDFALCEKLLVWFQAQHTVPSPIIMRSAIKIEGVDPVQMADLFGWPSDGVAWGRLIDWIIERQTTLPARLVPQAIEVFSVWQNALADFKNNRSKCILATCSSWLIDLEAEIHTETYPRARGKWDVLGREAQKSLATGLRSLILRSAWSYTEFAIALFERTTRDKQRLQSAFEELMGFTPIMAEVAPEAVEKAVEAKIMHELPQDAYDRRRREEAEQVELRKKIRAIPEEKRTRKQSMTLSSPHFPTSCSNFRWDDIGLEDHNHYFHPPSALHEPFASLLAKSPSVGLRLITKLTNHATTGWRQIQEFRRRECGTPIPVVLEFPWGRQQFWGDWHVFGWGLGMLGSELLRCAYLSLAYWAFKEIEKGRSTSDVIKQILEGSECYASLGLCLRLAIETFEVSEITLPIVTCQRLWEDDFSRFVHEPHKDIDLFGLGFLTKLKGDKATAKAFLESREYRKHDVRVLAMHFAITSDTSLRDRFKKALEAFPENLPYTVEEERDSAARTTYLKEQAEFWSGLGNIENYRRYEMEGNQIAIGYEPPEPPSNAMQERASEATESLQHQRALTWAFKSLNEGKPTEGWTLANAIAFAKGHDHDDLFNERAGVGPHMIQSGVSAIAACVIRFGESDSQDRPWAWNVMERILKMREPSDSYGSKIPWHPSFHLISALFHDRKSNAPRSDSSAGLTRLASHPNEDVQIMAFQALFMDPDAHVKWVAAHFAFDLAHYIDLIRDEDAFERDNTADREARKTALTKALHALGVKAENGFKLLPPAWVKDSERLRCGGDYWGNPERCFDGQYAAKLFMHFPLEEWCRSDVYRPRIKALLVDLARWTAERLMPPWDDGKTRRDKETNLFEWNRTLGTMLARALPFFDLQWVRENFVKPFSANEEEALRVLAPFAESIVTRHVLDAQDIPENALSVLDDFVQRVIDDEAFKPNGYRAGEIHGYNMENLIKALLFVNVDTECPGAARFVNGDWSNVAIIMPLVTKLVTAAGWSTFIMMNFLTLCERAAAFYPIDAFIEQTSAALKSIEYAKGSWVGTLLPARLAAVIQRLAETDYPLEVNRARGLLNLLDVLIDIGDRRSAALEQGEAFRRVQGFVV</sequence>
<dbReference type="SUPFAM" id="SSF52540">
    <property type="entry name" value="P-loop containing nucleoside triphosphate hydrolases"/>
    <property type="match status" value="1"/>
</dbReference>
<organism evidence="1 2">
    <name type="scientific">Rhodoblastus acidophilus</name>
    <name type="common">Rhodopseudomonas acidophila</name>
    <dbReference type="NCBI Taxonomy" id="1074"/>
    <lineage>
        <taxon>Bacteria</taxon>
        <taxon>Pseudomonadati</taxon>
        <taxon>Pseudomonadota</taxon>
        <taxon>Alphaproteobacteria</taxon>
        <taxon>Hyphomicrobiales</taxon>
        <taxon>Rhodoblastaceae</taxon>
        <taxon>Rhodoblastus</taxon>
    </lineage>
</organism>
<name>A0A212S2W3_RHOAC</name>
<dbReference type="OrthoDB" id="7591734at2"/>
<proteinExistence type="predicted"/>
<evidence type="ECO:0008006" key="3">
    <source>
        <dbReference type="Google" id="ProtNLM"/>
    </source>
</evidence>
<accession>A0A212S2W3</accession>